<proteinExistence type="predicted"/>
<gene>
    <name evidence="1" type="ORF">SAMN02745123_02977</name>
</gene>
<name>A0A1M6UY35_9FIRM</name>
<reference evidence="2" key="1">
    <citation type="submission" date="2016-11" db="EMBL/GenBank/DDBJ databases">
        <authorList>
            <person name="Varghese N."/>
            <person name="Submissions S."/>
        </authorList>
    </citation>
    <scope>NUCLEOTIDE SEQUENCE [LARGE SCALE GENOMIC DNA]</scope>
    <source>
        <strain evidence="2">DSM 10349</strain>
    </source>
</reference>
<accession>A0A1M6UY35</accession>
<evidence type="ECO:0000313" key="2">
    <source>
        <dbReference type="Proteomes" id="UP000183997"/>
    </source>
</evidence>
<dbReference type="Proteomes" id="UP000183997">
    <property type="component" value="Unassembled WGS sequence"/>
</dbReference>
<organism evidence="1 2">
    <name type="scientific">Desulforamulus aeronauticus DSM 10349</name>
    <dbReference type="NCBI Taxonomy" id="1121421"/>
    <lineage>
        <taxon>Bacteria</taxon>
        <taxon>Bacillati</taxon>
        <taxon>Bacillota</taxon>
        <taxon>Clostridia</taxon>
        <taxon>Eubacteriales</taxon>
        <taxon>Peptococcaceae</taxon>
        <taxon>Desulforamulus</taxon>
    </lineage>
</organism>
<sequence>MPLYLLFEVTYGIVESIIKNRRYKKMCKNKLILNNHKLNLEVQEEAHLYC</sequence>
<dbReference type="EMBL" id="FRAR01000022">
    <property type="protein sequence ID" value="SHK74110.1"/>
    <property type="molecule type" value="Genomic_DNA"/>
</dbReference>
<protein>
    <submittedName>
        <fullName evidence="1">Uncharacterized protein</fullName>
    </submittedName>
</protein>
<keyword evidence="2" id="KW-1185">Reference proteome</keyword>
<evidence type="ECO:0000313" key="1">
    <source>
        <dbReference type="EMBL" id="SHK74110.1"/>
    </source>
</evidence>
<dbReference type="AlphaFoldDB" id="A0A1M6UY35"/>